<dbReference type="GO" id="GO:0005886">
    <property type="term" value="C:plasma membrane"/>
    <property type="evidence" value="ECO:0007669"/>
    <property type="project" value="UniProtKB-SubCell"/>
</dbReference>
<evidence type="ECO:0000256" key="4">
    <source>
        <dbReference type="ARBA" id="ARBA00022692"/>
    </source>
</evidence>
<feature type="transmembrane region" description="Helical" evidence="7">
    <location>
        <begin position="739"/>
        <end position="760"/>
    </location>
</feature>
<accession>A0A368BMB0</accession>
<name>A0A368BMB0_9GAMM</name>
<evidence type="ECO:0000256" key="6">
    <source>
        <dbReference type="ARBA" id="ARBA00023136"/>
    </source>
</evidence>
<dbReference type="PRINTS" id="PR00702">
    <property type="entry name" value="ACRIFLAVINRP"/>
</dbReference>
<reference evidence="9 10" key="1">
    <citation type="journal article" date="2018" name="Microbiome">
        <title>Fine metagenomic profile of the Mediterranean stratified and mixed water columns revealed by assembly and recruitment.</title>
        <authorList>
            <person name="Haro-Moreno J.M."/>
            <person name="Lopez-Perez M."/>
            <person name="De La Torre J.R."/>
            <person name="Picazo A."/>
            <person name="Camacho A."/>
            <person name="Rodriguez-Valera F."/>
        </authorList>
    </citation>
    <scope>NUCLEOTIDE SEQUENCE [LARGE SCALE GENOMIC DNA]</scope>
    <source>
        <strain evidence="9">MED-G83</strain>
    </source>
</reference>
<organism evidence="9 10">
    <name type="scientific">SAR86 cluster bacterium</name>
    <dbReference type="NCBI Taxonomy" id="2030880"/>
    <lineage>
        <taxon>Bacteria</taxon>
        <taxon>Pseudomonadati</taxon>
        <taxon>Pseudomonadota</taxon>
        <taxon>Gammaproteobacteria</taxon>
        <taxon>SAR86 cluster</taxon>
    </lineage>
</organism>
<feature type="transmembrane region" description="Helical" evidence="7">
    <location>
        <begin position="339"/>
        <end position="359"/>
    </location>
</feature>
<dbReference type="PANTHER" id="PTHR33406">
    <property type="entry name" value="MEMBRANE PROTEIN MJ1562-RELATED"/>
    <property type="match status" value="1"/>
</dbReference>
<evidence type="ECO:0000259" key="8">
    <source>
        <dbReference type="Pfam" id="PF03176"/>
    </source>
</evidence>
<feature type="transmembrane region" description="Helical" evidence="7">
    <location>
        <begin position="608"/>
        <end position="626"/>
    </location>
</feature>
<dbReference type="Pfam" id="PF03176">
    <property type="entry name" value="MMPL"/>
    <property type="match status" value="2"/>
</dbReference>
<feature type="domain" description="Membrane transport protein MMPL" evidence="8">
    <location>
        <begin position="536"/>
        <end position="764"/>
    </location>
</feature>
<comment type="similarity">
    <text evidence="2">Belongs to the resistance-nodulation-cell division (RND) (TC 2.A.6) family. MmpL subfamily.</text>
</comment>
<evidence type="ECO:0000256" key="5">
    <source>
        <dbReference type="ARBA" id="ARBA00022989"/>
    </source>
</evidence>
<dbReference type="InterPro" id="IPR001036">
    <property type="entry name" value="Acrflvin-R"/>
</dbReference>
<keyword evidence="6 7" id="KW-0472">Membrane</keyword>
<keyword evidence="5 7" id="KW-1133">Transmembrane helix</keyword>
<comment type="caution">
    <text evidence="9">The sequence shown here is derived from an EMBL/GenBank/DDBJ whole genome shotgun (WGS) entry which is preliminary data.</text>
</comment>
<dbReference type="GO" id="GO:0022857">
    <property type="term" value="F:transmembrane transporter activity"/>
    <property type="evidence" value="ECO:0007669"/>
    <property type="project" value="InterPro"/>
</dbReference>
<feature type="transmembrane region" description="Helical" evidence="7">
    <location>
        <begin position="307"/>
        <end position="327"/>
    </location>
</feature>
<evidence type="ECO:0000256" key="3">
    <source>
        <dbReference type="ARBA" id="ARBA00022475"/>
    </source>
</evidence>
<feature type="domain" description="Membrane transport protein MMPL" evidence="8">
    <location>
        <begin position="179"/>
        <end position="357"/>
    </location>
</feature>
<feature type="transmembrane region" description="Helical" evidence="7">
    <location>
        <begin position="715"/>
        <end position="733"/>
    </location>
</feature>
<sequence>MFQRVILNYFYQIKKFPKLSSLILVAVISFASLGLSNFRFDASSETLVLDSDSAFNAYEQVSERFGSSEFLVVAVSNEGKSFDINFLSGFQGFTNKLNALKSVESVVSILDAPLLEQPKVPLLKVGNNDKYLLKDQVDLDLALKEFNNSPIFNNLILNERGDIFAIQVNLFSDVDFSLAVQDIREVLTEWDGEAYLAGPAMIVEDTIAFIQNDVLIFGSITFLLFSMLLLILFKDIWSVTIIMTNALLVMFFTVGFLGLFDWPISIVSSNFLALLLITSIAVSVHILVNLQNSADAKLSYDEALSEILIPCFYTAITTVAGFGALMFSGIKPVIDFGKMMMFGVAANFFISFIFIPLCVNLRKINVKNVINFGLLFADRSATAHGFFKRFSLPLILVAIPIFLYLSSSLKVENKFVDYFKKDTEIYKGMSLIDTELGGTTPIDITILMPEKPAENLDEFDFFYSEDSEVPDYWWQQDNMAILKSIQAKIEEVNGVGKVLSIANGISLAERLNNDLALGDLELIFIKNTLLQSETASDLIKDYISADDREVRMSLRTIDSQDNLNRQELITSLHNILNEELIGTNFSYEITGLGVLYNNLLQSLFTSQIKSLGFVFVSLFVMLLFLFRSIARSIYILFVPGLAVGSVLSLMALLEIPLDIMTITIASISVGMSVDYAIHFAWRYIKQSDIKSVHKAQSSLVISAHEKETFQSAGHAILIVGITIVIGFLILIFSNFNPTILFGSLSALAILISMLLALLVLPRLLDSTLK</sequence>
<dbReference type="InterPro" id="IPR050545">
    <property type="entry name" value="Mycobact_MmpL"/>
</dbReference>
<dbReference type="Gene3D" id="1.20.1640.10">
    <property type="entry name" value="Multidrug efflux transporter AcrB transmembrane domain"/>
    <property type="match status" value="2"/>
</dbReference>
<evidence type="ECO:0000256" key="7">
    <source>
        <dbReference type="SAM" id="Phobius"/>
    </source>
</evidence>
<feature type="transmembrane region" description="Helical" evidence="7">
    <location>
        <begin position="386"/>
        <end position="405"/>
    </location>
</feature>
<feature type="transmembrane region" description="Helical" evidence="7">
    <location>
        <begin position="659"/>
        <end position="681"/>
    </location>
</feature>
<evidence type="ECO:0000313" key="10">
    <source>
        <dbReference type="Proteomes" id="UP000252147"/>
    </source>
</evidence>
<evidence type="ECO:0000256" key="1">
    <source>
        <dbReference type="ARBA" id="ARBA00004651"/>
    </source>
</evidence>
<dbReference type="SUPFAM" id="SSF82866">
    <property type="entry name" value="Multidrug efflux transporter AcrB transmembrane domain"/>
    <property type="match status" value="2"/>
</dbReference>
<evidence type="ECO:0000256" key="2">
    <source>
        <dbReference type="ARBA" id="ARBA00010157"/>
    </source>
</evidence>
<feature type="transmembrane region" description="Helical" evidence="7">
    <location>
        <begin position="214"/>
        <end position="233"/>
    </location>
</feature>
<evidence type="ECO:0000313" key="9">
    <source>
        <dbReference type="EMBL" id="RCL38448.1"/>
    </source>
</evidence>
<dbReference type="AlphaFoldDB" id="A0A368BMB0"/>
<dbReference type="InterPro" id="IPR004869">
    <property type="entry name" value="MMPL_dom"/>
</dbReference>
<protein>
    <recommendedName>
        <fullName evidence="8">Membrane transport protein MMPL domain-containing protein</fullName>
    </recommendedName>
</protein>
<keyword evidence="4 7" id="KW-0812">Transmembrane</keyword>
<feature type="transmembrane region" description="Helical" evidence="7">
    <location>
        <begin position="240"/>
        <end position="260"/>
    </location>
</feature>
<dbReference type="Proteomes" id="UP000252147">
    <property type="component" value="Unassembled WGS sequence"/>
</dbReference>
<dbReference type="EMBL" id="QOPD01000003">
    <property type="protein sequence ID" value="RCL38448.1"/>
    <property type="molecule type" value="Genomic_DNA"/>
</dbReference>
<gene>
    <name evidence="9" type="ORF">DBW97_02795</name>
</gene>
<feature type="transmembrane region" description="Helical" evidence="7">
    <location>
        <begin position="266"/>
        <end position="287"/>
    </location>
</feature>
<dbReference type="PANTHER" id="PTHR33406:SF6">
    <property type="entry name" value="MEMBRANE PROTEIN YDGH-RELATED"/>
    <property type="match status" value="1"/>
</dbReference>
<comment type="subcellular location">
    <subcellularLocation>
        <location evidence="1">Cell membrane</location>
        <topology evidence="1">Multi-pass membrane protein</topology>
    </subcellularLocation>
</comment>
<proteinExistence type="inferred from homology"/>
<feature type="transmembrane region" description="Helical" evidence="7">
    <location>
        <begin position="633"/>
        <end position="653"/>
    </location>
</feature>
<keyword evidence="3" id="KW-1003">Cell membrane</keyword>